<dbReference type="SUPFAM" id="SSF49599">
    <property type="entry name" value="TRAF domain-like"/>
    <property type="match status" value="3"/>
</dbReference>
<evidence type="ECO:0000256" key="1">
    <source>
        <dbReference type="ARBA" id="ARBA00022723"/>
    </source>
</evidence>
<dbReference type="AlphaFoldDB" id="A0AAV7JEL7"/>
<dbReference type="InterPro" id="IPR001293">
    <property type="entry name" value="Znf_TRAF"/>
</dbReference>
<dbReference type="PROSITE" id="PS50145">
    <property type="entry name" value="ZF_TRAF"/>
    <property type="match status" value="5"/>
</dbReference>
<feature type="domain" description="TRAF-type" evidence="7">
    <location>
        <begin position="291"/>
        <end position="337"/>
    </location>
</feature>
<evidence type="ECO:0000313" key="9">
    <source>
        <dbReference type="Proteomes" id="UP001165289"/>
    </source>
</evidence>
<evidence type="ECO:0000313" key="8">
    <source>
        <dbReference type="EMBL" id="KAI6647238.1"/>
    </source>
</evidence>
<feature type="zinc finger region" description="TRAF-type" evidence="4">
    <location>
        <begin position="790"/>
        <end position="836"/>
    </location>
</feature>
<feature type="compositionally biased region" description="Low complexity" evidence="6">
    <location>
        <begin position="12"/>
        <end position="33"/>
    </location>
</feature>
<keyword evidence="9" id="KW-1185">Reference proteome</keyword>
<evidence type="ECO:0000256" key="3">
    <source>
        <dbReference type="ARBA" id="ARBA00022833"/>
    </source>
</evidence>
<name>A0AAV7JEL7_9METZ</name>
<dbReference type="Proteomes" id="UP001165289">
    <property type="component" value="Unassembled WGS sequence"/>
</dbReference>
<feature type="compositionally biased region" description="Basic and acidic residues" evidence="6">
    <location>
        <begin position="1"/>
        <end position="11"/>
    </location>
</feature>
<evidence type="ECO:0000256" key="5">
    <source>
        <dbReference type="SAM" id="Coils"/>
    </source>
</evidence>
<dbReference type="Gene3D" id="3.30.40.10">
    <property type="entry name" value="Zinc/RING finger domain, C3HC4 (zinc finger)"/>
    <property type="match status" value="7"/>
</dbReference>
<keyword evidence="1 4" id="KW-0479">Metal-binding</keyword>
<feature type="coiled-coil region" evidence="5">
    <location>
        <begin position="370"/>
        <end position="397"/>
    </location>
</feature>
<feature type="zinc finger region" description="TRAF-type" evidence="4">
    <location>
        <begin position="291"/>
        <end position="337"/>
    </location>
</feature>
<evidence type="ECO:0000259" key="7">
    <source>
        <dbReference type="PROSITE" id="PS50145"/>
    </source>
</evidence>
<feature type="domain" description="TRAF-type" evidence="7">
    <location>
        <begin position="790"/>
        <end position="836"/>
    </location>
</feature>
<proteinExistence type="predicted"/>
<comment type="caution">
    <text evidence="8">The sequence shown here is derived from an EMBL/GenBank/DDBJ whole genome shotgun (WGS) entry which is preliminary data.</text>
</comment>
<feature type="domain" description="TRAF-type" evidence="7">
    <location>
        <begin position="707"/>
        <end position="760"/>
    </location>
</feature>
<feature type="domain" description="TRAF-type" evidence="7">
    <location>
        <begin position="209"/>
        <end position="261"/>
    </location>
</feature>
<protein>
    <submittedName>
        <fullName evidence="8">TRAF-like protein</fullName>
    </submittedName>
</protein>
<feature type="zinc finger region" description="TRAF-type" evidence="4">
    <location>
        <begin position="707"/>
        <end position="760"/>
    </location>
</feature>
<feature type="zinc finger region" description="TRAF-type" evidence="4">
    <location>
        <begin position="654"/>
        <end position="700"/>
    </location>
</feature>
<keyword evidence="2 4" id="KW-0863">Zinc-finger</keyword>
<feature type="zinc finger region" description="TRAF-type" evidence="4">
    <location>
        <begin position="209"/>
        <end position="261"/>
    </location>
</feature>
<keyword evidence="5" id="KW-0175">Coiled coil</keyword>
<dbReference type="PANTHER" id="PTHR10131:SF94">
    <property type="entry name" value="TNF RECEPTOR-ASSOCIATED FACTOR 4"/>
    <property type="match status" value="1"/>
</dbReference>
<sequence>MFWGKIKRETKGTTSSRGGATSGITSSRGGARTEALPARRDRIRSVKILKSEKGRDLCRVRGEGGIFLGFRKDILTENLTERDNVLLVCKRCQGIIREACLSSTGEQFCSCCTKGEEQTHPNIYVRDTVLSLKCSCPLFQRGCEWLGTLGECENHLDVCSHVHEKCKLGCDIVLPRHELSIHVSEKCKLREIPWEHCQADFKVCDMPNHIEKCPKMPLKCELKCGRVMCRMDMAHHLEKECGRVVEKCKLGCGIKLRRDELDIHVNEKCVQRMIPCEYCHIDFKACKMTIHLVECPKMPLKCELGCGTVVCRNNMAQHIEEECVEKMIECPFRQYKCEVGLIKKKGLNQHLEEKRTEHTELKLSAMEEIVMKQSERINNQNETIEQMSQEMESLKTEAKPNKSEILKQISPKITNLYWKIKMEDILYLSRDRYSFFPTHAQEQFQAGRYVFILLLEYTRGDYFVIKFYPMDGFDFDKLTQPSKAVFITSLICHDNSKYIKKLGAKLIEDQEQRHISTLNTIATFRYSDITKEFIKDKCIGFEIFSEKGRDLCRVRGEGGISLGFRKDILTENLSKRDNVLLVCTRCQGILRDACISSSGEQVCFCCKKLHLGIREERTTQNVHVRDTVLSLKCSCPLYKRGCEWLGTLGECENHLDVCIHVHENCKLGCDIVLPRHKLYIHMSEQCLFRNITCEYCQIDFQVCEMPSHLSKCDKFPLTCELKCGTVVHREDMSWHLEKDCSRVPEKCKLCCAIELPREELNKHMNEKCVQRNLRCEHCKRDFKVYDIPNHQKECLKMPLKCEVGCNLLVCREDMARHIEQECVEKKVECPFRKYKCEVGLIKRKELNQHLKEKRTEHTELKLSAMEEIIMQQSEMNSTHNEIIRKQGESISKQKETIERMSQEIDALKTEANDLKQVSLNATKLHWRINDVRKITTPFSVFTHQEQFHADGYNIILKHYYATRDIFEIQFHPHDGCSYPSFKALFITSLICHSNPRGTKLLGSELFQVHEPIFHGYKTIGKFQRSVITAEFIKDGGIDFEIIVDWKFL</sequence>
<feature type="coiled-coil region" evidence="5">
    <location>
        <begin position="890"/>
        <end position="917"/>
    </location>
</feature>
<dbReference type="PANTHER" id="PTHR10131">
    <property type="entry name" value="TNF RECEPTOR ASSOCIATED FACTOR"/>
    <property type="match status" value="1"/>
</dbReference>
<dbReference type="InterPro" id="IPR013083">
    <property type="entry name" value="Znf_RING/FYVE/PHD"/>
</dbReference>
<dbReference type="GO" id="GO:0008270">
    <property type="term" value="F:zinc ion binding"/>
    <property type="evidence" value="ECO:0007669"/>
    <property type="project" value="UniProtKB-KW"/>
</dbReference>
<feature type="region of interest" description="Disordered" evidence="6">
    <location>
        <begin position="1"/>
        <end position="36"/>
    </location>
</feature>
<evidence type="ECO:0000256" key="2">
    <source>
        <dbReference type="ARBA" id="ARBA00022771"/>
    </source>
</evidence>
<dbReference type="Pfam" id="PF02176">
    <property type="entry name" value="zf-TRAF"/>
    <property type="match status" value="4"/>
</dbReference>
<organism evidence="8 9">
    <name type="scientific">Oopsacas minuta</name>
    <dbReference type="NCBI Taxonomy" id="111878"/>
    <lineage>
        <taxon>Eukaryota</taxon>
        <taxon>Metazoa</taxon>
        <taxon>Porifera</taxon>
        <taxon>Hexactinellida</taxon>
        <taxon>Hexasterophora</taxon>
        <taxon>Lyssacinosida</taxon>
        <taxon>Leucopsacidae</taxon>
        <taxon>Oopsacas</taxon>
    </lineage>
</organism>
<evidence type="ECO:0000256" key="4">
    <source>
        <dbReference type="PROSITE-ProRule" id="PRU00207"/>
    </source>
</evidence>
<dbReference type="EMBL" id="JAKMXF010000343">
    <property type="protein sequence ID" value="KAI6647238.1"/>
    <property type="molecule type" value="Genomic_DNA"/>
</dbReference>
<gene>
    <name evidence="8" type="ORF">LOD99_12235</name>
</gene>
<accession>A0AAV7JEL7</accession>
<keyword evidence="3 4" id="KW-0862">Zinc</keyword>
<evidence type="ECO:0000256" key="6">
    <source>
        <dbReference type="SAM" id="MobiDB-lite"/>
    </source>
</evidence>
<reference evidence="8 9" key="1">
    <citation type="journal article" date="2023" name="BMC Biol.">
        <title>The compact genome of the sponge Oopsacas minuta (Hexactinellida) is lacking key metazoan core genes.</title>
        <authorList>
            <person name="Santini S."/>
            <person name="Schenkelaars Q."/>
            <person name="Jourda C."/>
            <person name="Duchesne M."/>
            <person name="Belahbib H."/>
            <person name="Rocher C."/>
            <person name="Selva M."/>
            <person name="Riesgo A."/>
            <person name="Vervoort M."/>
            <person name="Leys S.P."/>
            <person name="Kodjabachian L."/>
            <person name="Le Bivic A."/>
            <person name="Borchiellini C."/>
            <person name="Claverie J.M."/>
            <person name="Renard E."/>
        </authorList>
    </citation>
    <scope>NUCLEOTIDE SEQUENCE [LARGE SCALE GENOMIC DNA]</scope>
    <source>
        <strain evidence="8">SPO-2</strain>
    </source>
</reference>
<feature type="domain" description="TRAF-type" evidence="7">
    <location>
        <begin position="654"/>
        <end position="700"/>
    </location>
</feature>